<dbReference type="AlphaFoldDB" id="A0A4V2NW47"/>
<comment type="caution">
    <text evidence="6">The sequence shown here is derived from an EMBL/GenBank/DDBJ whole genome shotgun (WGS) entry which is preliminary data.</text>
</comment>
<comment type="similarity">
    <text evidence="1">Belongs to the LysR transcriptional regulatory family.</text>
</comment>
<dbReference type="Gene3D" id="3.40.190.10">
    <property type="entry name" value="Periplasmic binding protein-like II"/>
    <property type="match status" value="2"/>
</dbReference>
<gene>
    <name evidence="6" type="ORF">E0L93_10990</name>
</gene>
<dbReference type="InterPro" id="IPR036388">
    <property type="entry name" value="WH-like_DNA-bd_sf"/>
</dbReference>
<dbReference type="GO" id="GO:0003677">
    <property type="term" value="F:DNA binding"/>
    <property type="evidence" value="ECO:0007669"/>
    <property type="project" value="UniProtKB-KW"/>
</dbReference>
<dbReference type="InterPro" id="IPR036390">
    <property type="entry name" value="WH_DNA-bd_sf"/>
</dbReference>
<keyword evidence="4" id="KW-0804">Transcription</keyword>
<name>A0A4V2NW47_9ACTN</name>
<dbReference type="PANTHER" id="PTHR30346">
    <property type="entry name" value="TRANSCRIPTIONAL DUAL REGULATOR HCAR-RELATED"/>
    <property type="match status" value="1"/>
</dbReference>
<dbReference type="InterPro" id="IPR005119">
    <property type="entry name" value="LysR_subst-bd"/>
</dbReference>
<evidence type="ECO:0000256" key="3">
    <source>
        <dbReference type="ARBA" id="ARBA00023125"/>
    </source>
</evidence>
<feature type="domain" description="HTH lysR-type" evidence="5">
    <location>
        <begin position="1"/>
        <end position="58"/>
    </location>
</feature>
<keyword evidence="7" id="KW-1185">Reference proteome</keyword>
<dbReference type="SUPFAM" id="SSF46785">
    <property type="entry name" value="Winged helix' DNA-binding domain"/>
    <property type="match status" value="1"/>
</dbReference>
<accession>A0A4V2NW47</accession>
<evidence type="ECO:0000256" key="4">
    <source>
        <dbReference type="ARBA" id="ARBA00023163"/>
    </source>
</evidence>
<evidence type="ECO:0000256" key="2">
    <source>
        <dbReference type="ARBA" id="ARBA00023015"/>
    </source>
</evidence>
<evidence type="ECO:0000313" key="6">
    <source>
        <dbReference type="EMBL" id="TCJ16002.1"/>
    </source>
</evidence>
<dbReference type="FunFam" id="1.10.10.10:FF:000001">
    <property type="entry name" value="LysR family transcriptional regulator"/>
    <property type="match status" value="1"/>
</dbReference>
<dbReference type="CDD" id="cd08414">
    <property type="entry name" value="PBP2_LTTR_aromatics_like"/>
    <property type="match status" value="1"/>
</dbReference>
<proteinExistence type="inferred from homology"/>
<dbReference type="Gene3D" id="1.10.10.10">
    <property type="entry name" value="Winged helix-like DNA-binding domain superfamily/Winged helix DNA-binding domain"/>
    <property type="match status" value="1"/>
</dbReference>
<dbReference type="Pfam" id="PF00126">
    <property type="entry name" value="HTH_1"/>
    <property type="match status" value="1"/>
</dbReference>
<evidence type="ECO:0000313" key="7">
    <source>
        <dbReference type="Proteomes" id="UP000295244"/>
    </source>
</evidence>
<reference evidence="6 7" key="1">
    <citation type="submission" date="2019-03" db="EMBL/GenBank/DDBJ databases">
        <title>Whole genome sequence of a novel Rubrobacter taiwanensis strain, isolated from Yellowstone National Park.</title>
        <authorList>
            <person name="Freed S."/>
            <person name="Ramaley R.F."/>
            <person name="Kyndt J.A."/>
        </authorList>
    </citation>
    <scope>NUCLEOTIDE SEQUENCE [LARGE SCALE GENOMIC DNA]</scope>
    <source>
        <strain evidence="6 7">Yellowstone</strain>
    </source>
</reference>
<protein>
    <submittedName>
        <fullName evidence="6">LysR family transcriptional regulator</fullName>
    </submittedName>
</protein>
<keyword evidence="3" id="KW-0238">DNA-binding</keyword>
<dbReference type="Pfam" id="PF03466">
    <property type="entry name" value="LysR_substrate"/>
    <property type="match status" value="1"/>
</dbReference>
<dbReference type="RefSeq" id="WP_132691856.1">
    <property type="nucleotide sequence ID" value="NZ_SKBU01000019.1"/>
</dbReference>
<evidence type="ECO:0000259" key="5">
    <source>
        <dbReference type="PROSITE" id="PS50931"/>
    </source>
</evidence>
<dbReference type="Proteomes" id="UP000295244">
    <property type="component" value="Unassembled WGS sequence"/>
</dbReference>
<dbReference type="PANTHER" id="PTHR30346:SF0">
    <property type="entry name" value="HCA OPERON TRANSCRIPTIONAL ACTIVATOR HCAR"/>
    <property type="match status" value="1"/>
</dbReference>
<dbReference type="GO" id="GO:0003700">
    <property type="term" value="F:DNA-binding transcription factor activity"/>
    <property type="evidence" value="ECO:0007669"/>
    <property type="project" value="InterPro"/>
</dbReference>
<dbReference type="GO" id="GO:0032993">
    <property type="term" value="C:protein-DNA complex"/>
    <property type="evidence" value="ECO:0007669"/>
    <property type="project" value="TreeGrafter"/>
</dbReference>
<organism evidence="6 7">
    <name type="scientific">Rubrobacter taiwanensis</name>
    <dbReference type="NCBI Taxonomy" id="185139"/>
    <lineage>
        <taxon>Bacteria</taxon>
        <taxon>Bacillati</taxon>
        <taxon>Actinomycetota</taxon>
        <taxon>Rubrobacteria</taxon>
        <taxon>Rubrobacterales</taxon>
        <taxon>Rubrobacteraceae</taxon>
        <taxon>Rubrobacter</taxon>
    </lineage>
</organism>
<dbReference type="EMBL" id="SKBU01000019">
    <property type="protein sequence ID" value="TCJ16002.1"/>
    <property type="molecule type" value="Genomic_DNA"/>
</dbReference>
<dbReference type="PROSITE" id="PS50931">
    <property type="entry name" value="HTH_LYSR"/>
    <property type="match status" value="1"/>
</dbReference>
<sequence length="301" mass="33247">MNLQRLRYFVVVAEELSFTRAAERLHMAQPPLSYQIRQLEEELGARLFYRNKRNVRLTEAGRLLLEEARRLLVHAEQAASVVQRAGQGEVGRLSVGFVPSAANRILPPLLRAFGERFPSVELLLREADPDRLLGSLGDGRVDVGFLYLPLFEQGSLESRSVSREPFVAVLPDTHPLAARPRVTLQDLAEEPFVLTPKYRGAGLRDKIAAHCRRAGFEPRVVQEAWLMQTTVSLVAGGIGVTLVPASLRNLQRTGVVYKAVEGLSPEIELGAVWRRGDTSPVLKAFLNVVGEVTGWGEGGGR</sequence>
<dbReference type="SUPFAM" id="SSF53850">
    <property type="entry name" value="Periplasmic binding protein-like II"/>
    <property type="match status" value="1"/>
</dbReference>
<dbReference type="PRINTS" id="PR00039">
    <property type="entry name" value="HTHLYSR"/>
</dbReference>
<evidence type="ECO:0000256" key="1">
    <source>
        <dbReference type="ARBA" id="ARBA00009437"/>
    </source>
</evidence>
<dbReference type="InterPro" id="IPR000847">
    <property type="entry name" value="LysR_HTH_N"/>
</dbReference>
<dbReference type="OrthoDB" id="3176554at2"/>
<keyword evidence="2" id="KW-0805">Transcription regulation</keyword>